<dbReference type="Proteomes" id="UP001320706">
    <property type="component" value="Unassembled WGS sequence"/>
</dbReference>
<dbReference type="EMBL" id="JAMKPW020000043">
    <property type="protein sequence ID" value="KAK8194244.1"/>
    <property type="molecule type" value="Genomic_DNA"/>
</dbReference>
<gene>
    <name evidence="1" type="ORF">M8818_007432</name>
</gene>
<evidence type="ECO:0000313" key="1">
    <source>
        <dbReference type="EMBL" id="KAK8194244.1"/>
    </source>
</evidence>
<proteinExistence type="predicted"/>
<reference evidence="1" key="1">
    <citation type="submission" date="2024-02" db="EMBL/GenBank/DDBJ databases">
        <title>Metagenome Assembled Genome of Zalaria obscura JY119.</title>
        <authorList>
            <person name="Vighnesh L."/>
            <person name="Jagadeeshwari U."/>
            <person name="Venkata Ramana C."/>
            <person name="Sasikala C."/>
        </authorList>
    </citation>
    <scope>NUCLEOTIDE SEQUENCE</scope>
    <source>
        <strain evidence="1">JY119</strain>
    </source>
</reference>
<accession>A0ACC3S3N7</accession>
<name>A0ACC3S3N7_9PEZI</name>
<sequence length="1435" mass="158624">MASAASAAGGIFSRGGSGNQNTMRGLVSFIADLRNARARELEEKRINKELANIRQKFKGGSLSGYDKKKYVCKLLYIYILGWNVDFGHLEAVNLISATKYSEKQIGYLAVTLFLHEGHELLHLVVNSIRKDLMDQNELNNCLALHAIANVGSKEMGEALSTDVHRLLISPTSKPFVKKKAALTLLRLYRKAPSIVQAEWAERIISIMDDENMGVALSVTSLIMTLAQDAPDQYRGAYVKAAQRLNKIVVDGDCASDYLYYKVPCPWMQVKLLRLLQYFPPSEDTHVRNLLRVSLQRIMDDAMEAPKNVQQNNAQNAVLFEAINLIIHLDTEQDLMNQMSTRLGKFIQSRETNVRYLGLEAMTHLAARSETLDPIKAHQTVIIGSLRDRDISVRRQGLDLLYSMCDASNSRPIVAELLKYLQTADYAIREEMVLKIAILTEKYATDVQWYVDISLRLIAMAGDHVSDEVWQRIIQIVTNNEELQVYAASNILNYIRADQCHETLVKIGSYILGEFGHLIADTPKCSPIEQFLALQSKFNGSSPNTRAMILSAFIKFVNLFPEIKPQLLQAFKTYSHTLDSELQQRACEYLGLATMPTDDLLRTVCDEMPPFPERESALLSRLHSKQAGTSDKRTWVIGGKDANADLNEVNMAQRGTLKRSFTSSTPLTFTKSSTAVPSTNGNGTNAQNGLTNGGAVKSPADELAGLDFSTAPNLATALHLSPDWKPGHDRLLLTSEGILYEDAQVQIGLRSEYRSEVGCIILYYTNKSSSPIGSFTSTLHVEPSEKERLKTDIKSLPDTTVQPGAQATQMIIFEARSMFTASPTLRVSWLAGALQALTLQLPVTVHKYLSPAQLSADDFFKRWKQIGGAPREAQKIFSAPDVSVGRTRRVLGGTNWGILEGVDPNARNFVAAGVLSCSEGKYGCLARLEPNEGNKMYRLTIRATDDSVPPLLMKIMEDRLTALDVTRSLVTVTDSKIFHNIFSTKESSAIWSDETRTSYFLEFEAALATVQAQLGIIPQKAADEIVKRCRIENIDFDELRKQTELIGYPVLPVVKQLVSQVNEIEPGLGEWAHWGATTQDLTDTAVVLQLRDTLTIVDRTLDAIIAALRKLSSEHKLTPMAARSNLQQAVPISFGFKMARLLATFQRHKARLHELRPRLLVLQFSGAAGTLATLSPRSSHAAPPSSENATETTTPLGLRCQSLLAASLGLAAPPIAWHTERDTIAEAGTFLSLLTATCAKFATDLKLLMQTEVGEASEPYVAHRGSSSTMPQKRNPIGSAYVCAMASSVRAMSVGLVEAVVADHERSTGPWEIEWVVLPQVATLSCAVLEHTRCLVEGIEVDKEAMGRNLAMTRGAVVSEAVMMGLGRTMGRQRAHDLVYELCRKAQVEKRPLVDLLLASEEVRESGLEDEELRRLCDPAEYLGLSGEMVDRVLEG</sequence>
<protein>
    <submittedName>
        <fullName evidence="1">Uncharacterized protein</fullName>
    </submittedName>
</protein>
<keyword evidence="2" id="KW-1185">Reference proteome</keyword>
<comment type="caution">
    <text evidence="1">The sequence shown here is derived from an EMBL/GenBank/DDBJ whole genome shotgun (WGS) entry which is preliminary data.</text>
</comment>
<organism evidence="1 2">
    <name type="scientific">Zalaria obscura</name>
    <dbReference type="NCBI Taxonomy" id="2024903"/>
    <lineage>
        <taxon>Eukaryota</taxon>
        <taxon>Fungi</taxon>
        <taxon>Dikarya</taxon>
        <taxon>Ascomycota</taxon>
        <taxon>Pezizomycotina</taxon>
        <taxon>Dothideomycetes</taxon>
        <taxon>Dothideomycetidae</taxon>
        <taxon>Dothideales</taxon>
        <taxon>Zalariaceae</taxon>
        <taxon>Zalaria</taxon>
    </lineage>
</organism>
<evidence type="ECO:0000313" key="2">
    <source>
        <dbReference type="Proteomes" id="UP001320706"/>
    </source>
</evidence>